<feature type="coiled-coil region" evidence="1">
    <location>
        <begin position="148"/>
        <end position="179"/>
    </location>
</feature>
<reference evidence="3 4" key="1">
    <citation type="journal article" date="2020" name="IScience">
        <title>Genome Sequencing of the Endangered Kingdonia uniflora (Circaeasteraceae, Ranunculales) Reveals Potential Mechanisms of Evolutionary Specialization.</title>
        <authorList>
            <person name="Sun Y."/>
            <person name="Deng T."/>
            <person name="Zhang A."/>
            <person name="Moore M.J."/>
            <person name="Landis J.B."/>
            <person name="Lin N."/>
            <person name="Zhang H."/>
            <person name="Zhang X."/>
            <person name="Huang J."/>
            <person name="Zhang X."/>
            <person name="Sun H."/>
            <person name="Wang H."/>
        </authorList>
    </citation>
    <scope>NUCLEOTIDE SEQUENCE [LARGE SCALE GENOMIC DNA]</scope>
    <source>
        <strain evidence="3">TB1705</strain>
        <tissue evidence="3">Leaf</tissue>
    </source>
</reference>
<evidence type="ECO:0000256" key="2">
    <source>
        <dbReference type="SAM" id="MobiDB-lite"/>
    </source>
</evidence>
<sequence>MGSSPFNEVSTSGRTNESNNEGEEGLEQFLGFHGQLVSYPPGSDAFREFYKAKEAVGGKWGKYVELVGMKSIVERKESLLGKIAEEETELKLILEELGLSRKKRVDSRSNNVRKAQSISSMAGVDEGKRGEDTSKMVACLIKGMWLGIEEEKSELKKAKRKLEKDLARVKTEAMKEVRQLKASHVVAIGQLQVVAKANLHEIVEELDRLGPHLILKGYSEDELDAIKADTYVEVEDEEAEVIGPFKACLT</sequence>
<evidence type="ECO:0000256" key="1">
    <source>
        <dbReference type="SAM" id="Coils"/>
    </source>
</evidence>
<dbReference type="Proteomes" id="UP000541444">
    <property type="component" value="Unassembled WGS sequence"/>
</dbReference>
<dbReference type="AlphaFoldDB" id="A0A7J7LAN2"/>
<organism evidence="3 4">
    <name type="scientific">Kingdonia uniflora</name>
    <dbReference type="NCBI Taxonomy" id="39325"/>
    <lineage>
        <taxon>Eukaryota</taxon>
        <taxon>Viridiplantae</taxon>
        <taxon>Streptophyta</taxon>
        <taxon>Embryophyta</taxon>
        <taxon>Tracheophyta</taxon>
        <taxon>Spermatophyta</taxon>
        <taxon>Magnoliopsida</taxon>
        <taxon>Ranunculales</taxon>
        <taxon>Circaeasteraceae</taxon>
        <taxon>Kingdonia</taxon>
    </lineage>
</organism>
<keyword evidence="4" id="KW-1185">Reference proteome</keyword>
<accession>A0A7J7LAN2</accession>
<feature type="region of interest" description="Disordered" evidence="2">
    <location>
        <begin position="1"/>
        <end position="25"/>
    </location>
</feature>
<keyword evidence="1" id="KW-0175">Coiled coil</keyword>
<evidence type="ECO:0000313" key="4">
    <source>
        <dbReference type="Proteomes" id="UP000541444"/>
    </source>
</evidence>
<gene>
    <name evidence="3" type="ORF">GIB67_015537</name>
</gene>
<protein>
    <submittedName>
        <fullName evidence="3">Uncharacterized protein</fullName>
    </submittedName>
</protein>
<feature type="compositionally biased region" description="Polar residues" evidence="2">
    <location>
        <begin position="1"/>
        <end position="12"/>
    </location>
</feature>
<feature type="coiled-coil region" evidence="1">
    <location>
        <begin position="69"/>
        <end position="96"/>
    </location>
</feature>
<comment type="caution">
    <text evidence="3">The sequence shown here is derived from an EMBL/GenBank/DDBJ whole genome shotgun (WGS) entry which is preliminary data.</text>
</comment>
<dbReference type="EMBL" id="JACGCM010002464">
    <property type="protein sequence ID" value="KAF6139580.1"/>
    <property type="molecule type" value="Genomic_DNA"/>
</dbReference>
<proteinExistence type="predicted"/>
<evidence type="ECO:0000313" key="3">
    <source>
        <dbReference type="EMBL" id="KAF6139580.1"/>
    </source>
</evidence>
<name>A0A7J7LAN2_9MAGN</name>